<dbReference type="PANTHER" id="PTHR33223">
    <property type="entry name" value="CCHC-TYPE DOMAIN-CONTAINING PROTEIN"/>
    <property type="match status" value="1"/>
</dbReference>
<sequence length="167" mass="18897">MWCLSLEAKVNTKTLGILNLTALSDLDGARATEAIMLSTLPRGVKFTITSTMIQLLNLNDMFKGVAGDDDNQHRINFVAICKSQEIPGDSQTAMRLRFFPLSFTREATNSLIEMSDDSIRTWTKLKEDFLEQFFPKSKEMQMKDKISAHKQLPRKAMHETYGDSAKS</sequence>
<gene>
    <name evidence="3" type="ORF">R3W88_022569</name>
</gene>
<feature type="domain" description="Retrotransposon gag" evidence="2">
    <location>
        <begin position="98"/>
        <end position="159"/>
    </location>
</feature>
<name>A0AAV9LUY8_9SOLN</name>
<dbReference type="AlphaFoldDB" id="A0AAV9LUY8"/>
<evidence type="ECO:0000313" key="4">
    <source>
        <dbReference type="Proteomes" id="UP001311915"/>
    </source>
</evidence>
<feature type="region of interest" description="Disordered" evidence="1">
    <location>
        <begin position="144"/>
        <end position="167"/>
    </location>
</feature>
<evidence type="ECO:0000256" key="1">
    <source>
        <dbReference type="SAM" id="MobiDB-lite"/>
    </source>
</evidence>
<organism evidence="3 4">
    <name type="scientific">Solanum pinnatisectum</name>
    <name type="common">tansyleaf nightshade</name>
    <dbReference type="NCBI Taxonomy" id="50273"/>
    <lineage>
        <taxon>Eukaryota</taxon>
        <taxon>Viridiplantae</taxon>
        <taxon>Streptophyta</taxon>
        <taxon>Embryophyta</taxon>
        <taxon>Tracheophyta</taxon>
        <taxon>Spermatophyta</taxon>
        <taxon>Magnoliopsida</taxon>
        <taxon>eudicotyledons</taxon>
        <taxon>Gunneridae</taxon>
        <taxon>Pentapetalae</taxon>
        <taxon>asterids</taxon>
        <taxon>lamiids</taxon>
        <taxon>Solanales</taxon>
        <taxon>Solanaceae</taxon>
        <taxon>Solanoideae</taxon>
        <taxon>Solaneae</taxon>
        <taxon>Solanum</taxon>
    </lineage>
</organism>
<accession>A0AAV9LUY8</accession>
<evidence type="ECO:0000313" key="3">
    <source>
        <dbReference type="EMBL" id="KAK4729581.1"/>
    </source>
</evidence>
<dbReference type="Proteomes" id="UP001311915">
    <property type="component" value="Unassembled WGS sequence"/>
</dbReference>
<comment type="caution">
    <text evidence="3">The sequence shown here is derived from an EMBL/GenBank/DDBJ whole genome shotgun (WGS) entry which is preliminary data.</text>
</comment>
<keyword evidence="4" id="KW-1185">Reference proteome</keyword>
<dbReference type="PANTHER" id="PTHR33223:SF11">
    <property type="entry name" value="ELEMENT PROTEIN, PUTATIVE-RELATED"/>
    <property type="match status" value="1"/>
</dbReference>
<reference evidence="3 4" key="1">
    <citation type="submission" date="2023-10" db="EMBL/GenBank/DDBJ databases">
        <title>Genome-Wide Identification Analysis in wild type Solanum Pinnatisectum Reveals Some Genes Defensing Phytophthora Infestans.</title>
        <authorList>
            <person name="Sun C."/>
        </authorList>
    </citation>
    <scope>NUCLEOTIDE SEQUENCE [LARGE SCALE GENOMIC DNA]</scope>
    <source>
        <strain evidence="3">LQN</strain>
        <tissue evidence="3">Leaf</tissue>
    </source>
</reference>
<dbReference type="InterPro" id="IPR005162">
    <property type="entry name" value="Retrotrans_gag_dom"/>
</dbReference>
<dbReference type="Pfam" id="PF03732">
    <property type="entry name" value="Retrotrans_gag"/>
    <property type="match status" value="1"/>
</dbReference>
<feature type="compositionally biased region" description="Basic and acidic residues" evidence="1">
    <location>
        <begin position="156"/>
        <end position="167"/>
    </location>
</feature>
<protein>
    <recommendedName>
        <fullName evidence="2">Retrotransposon gag domain-containing protein</fullName>
    </recommendedName>
</protein>
<proteinExistence type="predicted"/>
<dbReference type="EMBL" id="JAWPEI010000004">
    <property type="protein sequence ID" value="KAK4729581.1"/>
    <property type="molecule type" value="Genomic_DNA"/>
</dbReference>
<evidence type="ECO:0000259" key="2">
    <source>
        <dbReference type="Pfam" id="PF03732"/>
    </source>
</evidence>